<proteinExistence type="predicted"/>
<name>A0A918TZW0_9BACT</name>
<accession>A0A918TZW0</accession>
<organism evidence="1 2">
    <name type="scientific">Roseibacillus persicicus</name>
    <dbReference type="NCBI Taxonomy" id="454148"/>
    <lineage>
        <taxon>Bacteria</taxon>
        <taxon>Pseudomonadati</taxon>
        <taxon>Verrucomicrobiota</taxon>
        <taxon>Verrucomicrobiia</taxon>
        <taxon>Verrucomicrobiales</taxon>
        <taxon>Verrucomicrobiaceae</taxon>
        <taxon>Roseibacillus</taxon>
    </lineage>
</organism>
<dbReference type="Proteomes" id="UP000644507">
    <property type="component" value="Unassembled WGS sequence"/>
</dbReference>
<reference evidence="1" key="2">
    <citation type="submission" date="2020-09" db="EMBL/GenBank/DDBJ databases">
        <authorList>
            <person name="Sun Q."/>
            <person name="Kim S."/>
        </authorList>
    </citation>
    <scope>NUCLEOTIDE SEQUENCE</scope>
    <source>
        <strain evidence="1">KCTC 12988</strain>
    </source>
</reference>
<reference evidence="1" key="1">
    <citation type="journal article" date="2014" name="Int. J. Syst. Evol. Microbiol.">
        <title>Complete genome sequence of Corynebacterium casei LMG S-19264T (=DSM 44701T), isolated from a smear-ripened cheese.</title>
        <authorList>
            <consortium name="US DOE Joint Genome Institute (JGI-PGF)"/>
            <person name="Walter F."/>
            <person name="Albersmeier A."/>
            <person name="Kalinowski J."/>
            <person name="Ruckert C."/>
        </authorList>
    </citation>
    <scope>NUCLEOTIDE SEQUENCE</scope>
    <source>
        <strain evidence="1">KCTC 12988</strain>
    </source>
</reference>
<sequence>MQKPIPSLAAAIVTFGLNPFVTAGEFAPYSEPLVADASESAPSFCDAFSSIGKLYKNPENPLIQELTVFGRFQYQGAWVDGSDVNGDDFEDSYDEFRRVRIGAKGKFLQYFDFKANINIVSDGRPSSGELDWDYQSFDEALIGFDIKKAFGVDQLDKLHVSYGRHKFAISHEAVESSKKILTVERSAISNKVYGSDRPTGVKLKAEKGQWSALLGAYSTEVEDEFVAGWGESVAYQASIGYQVSDELQVLADFVYNDGDVGSASTWQYKWATSLSAVYESGRFGLVTDLIYGDNGTAGMGQTNPDRQDEFWGVVVIPHYWLVEDRLQAVARYQYQGSDASEGIRLNSRYLRRTDDTGADINGGRGDSHHSIYLGLNYYLCDHNAKLMAGVEYDELSTPTGDVDALTWWLAFRTYF</sequence>
<evidence type="ECO:0000313" key="1">
    <source>
        <dbReference type="EMBL" id="GHC64187.1"/>
    </source>
</evidence>
<dbReference type="EMBL" id="BMXI01000017">
    <property type="protein sequence ID" value="GHC64187.1"/>
    <property type="molecule type" value="Genomic_DNA"/>
</dbReference>
<dbReference type="AlphaFoldDB" id="A0A918TZW0"/>
<evidence type="ECO:0000313" key="2">
    <source>
        <dbReference type="Proteomes" id="UP000644507"/>
    </source>
</evidence>
<keyword evidence="2" id="KW-1185">Reference proteome</keyword>
<dbReference type="Gene3D" id="2.40.160.10">
    <property type="entry name" value="Porin"/>
    <property type="match status" value="1"/>
</dbReference>
<evidence type="ECO:0008006" key="3">
    <source>
        <dbReference type="Google" id="ProtNLM"/>
    </source>
</evidence>
<dbReference type="RefSeq" id="WP_189572961.1">
    <property type="nucleotide sequence ID" value="NZ_BMXI01000017.1"/>
</dbReference>
<dbReference type="SUPFAM" id="SSF56935">
    <property type="entry name" value="Porins"/>
    <property type="match status" value="1"/>
</dbReference>
<gene>
    <name evidence="1" type="ORF">GCM10007100_34840</name>
</gene>
<dbReference type="InterPro" id="IPR010870">
    <property type="entry name" value="Porin_O/P"/>
</dbReference>
<comment type="caution">
    <text evidence="1">The sequence shown here is derived from an EMBL/GenBank/DDBJ whole genome shotgun (WGS) entry which is preliminary data.</text>
</comment>
<protein>
    <recommendedName>
        <fullName evidence="3">Porin</fullName>
    </recommendedName>
</protein>
<dbReference type="InterPro" id="IPR023614">
    <property type="entry name" value="Porin_dom_sf"/>
</dbReference>
<dbReference type="Pfam" id="PF07396">
    <property type="entry name" value="Porin_O_P"/>
    <property type="match status" value="1"/>
</dbReference>